<evidence type="ECO:0000313" key="2">
    <source>
        <dbReference type="EMBL" id="SVA67012.1"/>
    </source>
</evidence>
<evidence type="ECO:0008006" key="3">
    <source>
        <dbReference type="Google" id="ProtNLM"/>
    </source>
</evidence>
<reference evidence="2" key="1">
    <citation type="submission" date="2018-05" db="EMBL/GenBank/DDBJ databases">
        <authorList>
            <person name="Lanie J.A."/>
            <person name="Ng W.-L."/>
            <person name="Kazmierczak K.M."/>
            <person name="Andrzejewski T.M."/>
            <person name="Davidsen T.M."/>
            <person name="Wayne K.J."/>
            <person name="Tettelin H."/>
            <person name="Glass J.I."/>
            <person name="Rusch D."/>
            <person name="Podicherti R."/>
            <person name="Tsui H.-C.T."/>
            <person name="Winkler M.E."/>
        </authorList>
    </citation>
    <scope>NUCLEOTIDE SEQUENCE</scope>
</reference>
<dbReference type="InterPro" id="IPR027039">
    <property type="entry name" value="Crtac1"/>
</dbReference>
<dbReference type="EMBL" id="UINC01016015">
    <property type="protein sequence ID" value="SVA67012.1"/>
    <property type="molecule type" value="Genomic_DNA"/>
</dbReference>
<dbReference type="InterPro" id="IPR013517">
    <property type="entry name" value="FG-GAP"/>
</dbReference>
<feature type="non-terminal residue" evidence="2">
    <location>
        <position position="472"/>
    </location>
</feature>
<gene>
    <name evidence="2" type="ORF">METZ01_LOCUS119866</name>
</gene>
<dbReference type="SUPFAM" id="SSF69318">
    <property type="entry name" value="Integrin alpha N-terminal domain"/>
    <property type="match status" value="1"/>
</dbReference>
<dbReference type="AlphaFoldDB" id="A0A381XR83"/>
<name>A0A381XR83_9ZZZZ</name>
<accession>A0A381XR83</accession>
<organism evidence="2">
    <name type="scientific">marine metagenome</name>
    <dbReference type="NCBI Taxonomy" id="408172"/>
    <lineage>
        <taxon>unclassified sequences</taxon>
        <taxon>metagenomes</taxon>
        <taxon>ecological metagenomes</taxon>
    </lineage>
</organism>
<dbReference type="PANTHER" id="PTHR16026:SF0">
    <property type="entry name" value="CARTILAGE ACIDIC PROTEIN 1"/>
    <property type="match status" value="1"/>
</dbReference>
<evidence type="ECO:0000256" key="1">
    <source>
        <dbReference type="ARBA" id="ARBA00022729"/>
    </source>
</evidence>
<proteinExistence type="predicted"/>
<protein>
    <recommendedName>
        <fullName evidence="3">ASPIC/UnbV domain-containing protein</fullName>
    </recommendedName>
</protein>
<dbReference type="Gene3D" id="2.130.10.130">
    <property type="entry name" value="Integrin alpha, N-terminal"/>
    <property type="match status" value="2"/>
</dbReference>
<dbReference type="InterPro" id="IPR028994">
    <property type="entry name" value="Integrin_alpha_N"/>
</dbReference>
<keyword evidence="1" id="KW-0732">Signal</keyword>
<dbReference type="Pfam" id="PF13517">
    <property type="entry name" value="FG-GAP_3"/>
    <property type="match status" value="3"/>
</dbReference>
<dbReference type="PANTHER" id="PTHR16026">
    <property type="entry name" value="CARTILAGE ACIDIC PROTEIN 1"/>
    <property type="match status" value="1"/>
</dbReference>
<sequence>MKIAKPMLFSLSCLFARVPAGTQDIFFYDLAQDQGLDFVHDHGGSGEKYYVETMGSGVCLLDYDNDHDLDIYFCQGAALPGWDKKIILENKLFQNDDGRWTDITAVAGVGDKSYSTGCACGDVDNDGDTDLYVTNFGIDIFYRNNGNGTFTNVTDAVGVNNHEWGSSAAFFDMDNDGFLDLYVTNYVEYSLGENPWCGDKRTNRRAYCDPDIFAGSPDRLFHNLGDWVFNDISAASGVMAQKGKGLGVIPADFDQDGDLDLYVANDKVMNHYYINDGQGHFKENALFTGVGFNENGRAEAGMGVDIGDVNGDGWQDLFVTNFSGETNTIYINNQQGFFSDETFLAGLGQPSLNYLGFGTKLLDLNYDGWLDLFVVNGHVIDNIHYFNKDYTHAQPKQIFLNNQNGTFRELLPEQIGDANLPSVGRGAAFGDLDNDGDIDVVIANNNEPANLLIRNGTPNGNWIGFFLIGVKS</sequence>